<organism evidence="4 5">
    <name type="scientific">Solihabitans fulvus</name>
    <dbReference type="NCBI Taxonomy" id="1892852"/>
    <lineage>
        <taxon>Bacteria</taxon>
        <taxon>Bacillati</taxon>
        <taxon>Actinomycetota</taxon>
        <taxon>Actinomycetes</taxon>
        <taxon>Pseudonocardiales</taxon>
        <taxon>Pseudonocardiaceae</taxon>
        <taxon>Solihabitans</taxon>
    </lineage>
</organism>
<evidence type="ECO:0000313" key="4">
    <source>
        <dbReference type="EMBL" id="KAA2254333.1"/>
    </source>
</evidence>
<gene>
    <name evidence="4" type="ORF">F0L68_30655</name>
</gene>
<keyword evidence="2" id="KW-0012">Acyltransferase</keyword>
<keyword evidence="5" id="KW-1185">Reference proteome</keyword>
<dbReference type="Gene3D" id="3.40.630.30">
    <property type="match status" value="1"/>
</dbReference>
<dbReference type="Proteomes" id="UP000323454">
    <property type="component" value="Unassembled WGS sequence"/>
</dbReference>
<dbReference type="AlphaFoldDB" id="A0A5B2WQQ9"/>
<dbReference type="InterPro" id="IPR016181">
    <property type="entry name" value="Acyl_CoA_acyltransferase"/>
</dbReference>
<accession>A0A5B2WQQ9</accession>
<evidence type="ECO:0000259" key="3">
    <source>
        <dbReference type="PROSITE" id="PS51186"/>
    </source>
</evidence>
<dbReference type="GO" id="GO:0016747">
    <property type="term" value="F:acyltransferase activity, transferring groups other than amino-acyl groups"/>
    <property type="evidence" value="ECO:0007669"/>
    <property type="project" value="InterPro"/>
</dbReference>
<reference evidence="4 5" key="2">
    <citation type="submission" date="2019-09" db="EMBL/GenBank/DDBJ databases">
        <authorList>
            <person name="Jin C."/>
        </authorList>
    </citation>
    <scope>NUCLEOTIDE SEQUENCE [LARGE SCALE GENOMIC DNA]</scope>
    <source>
        <strain evidence="4 5">AN110305</strain>
    </source>
</reference>
<dbReference type="CDD" id="cd04301">
    <property type="entry name" value="NAT_SF"/>
    <property type="match status" value="1"/>
</dbReference>
<keyword evidence="1 4" id="KW-0808">Transferase</keyword>
<dbReference type="Pfam" id="PF00583">
    <property type="entry name" value="Acetyltransf_1"/>
    <property type="match status" value="1"/>
</dbReference>
<evidence type="ECO:0000256" key="1">
    <source>
        <dbReference type="ARBA" id="ARBA00022679"/>
    </source>
</evidence>
<dbReference type="PANTHER" id="PTHR43877">
    <property type="entry name" value="AMINOALKYLPHOSPHONATE N-ACETYLTRANSFERASE-RELATED-RELATED"/>
    <property type="match status" value="1"/>
</dbReference>
<proteinExistence type="predicted"/>
<evidence type="ECO:0000256" key="2">
    <source>
        <dbReference type="ARBA" id="ARBA00023315"/>
    </source>
</evidence>
<dbReference type="PROSITE" id="PS51186">
    <property type="entry name" value="GNAT"/>
    <property type="match status" value="1"/>
</dbReference>
<comment type="caution">
    <text evidence="4">The sequence shown here is derived from an EMBL/GenBank/DDBJ whole genome shotgun (WGS) entry which is preliminary data.</text>
</comment>
<dbReference type="InterPro" id="IPR050832">
    <property type="entry name" value="Bact_Acetyltransf"/>
</dbReference>
<protein>
    <submittedName>
        <fullName evidence="4">GNAT family N-acetyltransferase</fullName>
    </submittedName>
</protein>
<dbReference type="EMBL" id="VUOB01000062">
    <property type="protein sequence ID" value="KAA2254333.1"/>
    <property type="molecule type" value="Genomic_DNA"/>
</dbReference>
<sequence>MQVRRVAVTDPEAEPLLLGLEEEYTARYGRNNELNRYPPQEFAPPFGALLLLVERGTVVAGGAFRRYDEHTAEFKRIWTAATHRRRGLASRVLVELEREAGARGYRRVYLTTGPRQPEALGLYLSTGYRPLFDLTADPETVGHLPFEKSLAATP</sequence>
<evidence type="ECO:0000313" key="5">
    <source>
        <dbReference type="Proteomes" id="UP000323454"/>
    </source>
</evidence>
<reference evidence="4 5" key="1">
    <citation type="submission" date="2019-09" db="EMBL/GenBank/DDBJ databases">
        <title>Goodfellowia gen. nov., a new genus of the Pseudonocardineae related to Actinoalloteichus, containing Goodfellowia coeruleoviolacea gen. nov., comb. nov. gen. nov., comb. nov.</title>
        <authorList>
            <person name="Labeda D."/>
        </authorList>
    </citation>
    <scope>NUCLEOTIDE SEQUENCE [LARGE SCALE GENOMIC DNA]</scope>
    <source>
        <strain evidence="4 5">AN110305</strain>
    </source>
</reference>
<dbReference type="OrthoDB" id="70840at2"/>
<dbReference type="PANTHER" id="PTHR43877:SF2">
    <property type="entry name" value="AMINOALKYLPHOSPHONATE N-ACETYLTRANSFERASE-RELATED"/>
    <property type="match status" value="1"/>
</dbReference>
<feature type="domain" description="N-acetyltransferase" evidence="3">
    <location>
        <begin position="1"/>
        <end position="151"/>
    </location>
</feature>
<dbReference type="InterPro" id="IPR000182">
    <property type="entry name" value="GNAT_dom"/>
</dbReference>
<dbReference type="SUPFAM" id="SSF55729">
    <property type="entry name" value="Acyl-CoA N-acyltransferases (Nat)"/>
    <property type="match status" value="1"/>
</dbReference>
<name>A0A5B2WQQ9_9PSEU</name>